<dbReference type="Gene3D" id="2.60.120.10">
    <property type="entry name" value="Jelly Rolls"/>
    <property type="match status" value="2"/>
</dbReference>
<dbReference type="Pfam" id="PF17954">
    <property type="entry name" value="Pirin_C_2"/>
    <property type="match status" value="1"/>
</dbReference>
<dbReference type="PANTHER" id="PTHR43212:SF3">
    <property type="entry name" value="QUERCETIN 2,3-DIOXYGENASE"/>
    <property type="match status" value="1"/>
</dbReference>
<comment type="similarity">
    <text evidence="1 3">Belongs to the pirin family.</text>
</comment>
<evidence type="ECO:0000313" key="6">
    <source>
        <dbReference type="EMBL" id="MBD2844925.1"/>
    </source>
</evidence>
<feature type="binding site" evidence="2">
    <location>
        <position position="101"/>
    </location>
    <ligand>
        <name>Fe cation</name>
        <dbReference type="ChEBI" id="CHEBI:24875"/>
    </ligand>
</feature>
<accession>A0A927BSG3</accession>
<evidence type="ECO:0000259" key="4">
    <source>
        <dbReference type="Pfam" id="PF02678"/>
    </source>
</evidence>
<dbReference type="InterPro" id="IPR011051">
    <property type="entry name" value="RmlC_Cupin_sf"/>
</dbReference>
<dbReference type="AlphaFoldDB" id="A0A927BSG3"/>
<name>A0A927BSG3_9BACL</name>
<dbReference type="CDD" id="cd02910">
    <property type="entry name" value="cupin_Yhhw_N"/>
    <property type="match status" value="1"/>
</dbReference>
<organism evidence="6 7">
    <name type="scientific">Paenibacillus sabuli</name>
    <dbReference type="NCBI Taxonomy" id="2772509"/>
    <lineage>
        <taxon>Bacteria</taxon>
        <taxon>Bacillati</taxon>
        <taxon>Bacillota</taxon>
        <taxon>Bacilli</taxon>
        <taxon>Bacillales</taxon>
        <taxon>Paenibacillaceae</taxon>
        <taxon>Paenibacillus</taxon>
    </lineage>
</organism>
<dbReference type="Pfam" id="PF02678">
    <property type="entry name" value="Pirin"/>
    <property type="match status" value="1"/>
</dbReference>
<evidence type="ECO:0000256" key="3">
    <source>
        <dbReference type="RuleBase" id="RU003457"/>
    </source>
</evidence>
<feature type="binding site" evidence="2">
    <location>
        <position position="59"/>
    </location>
    <ligand>
        <name>Fe cation</name>
        <dbReference type="ChEBI" id="CHEBI:24875"/>
    </ligand>
</feature>
<feature type="binding site" evidence="2">
    <location>
        <position position="57"/>
    </location>
    <ligand>
        <name>Fe cation</name>
        <dbReference type="ChEBI" id="CHEBI:24875"/>
    </ligand>
</feature>
<comment type="cofactor">
    <cofactor evidence="2">
        <name>Fe cation</name>
        <dbReference type="ChEBI" id="CHEBI:24875"/>
    </cofactor>
    <text evidence="2">Binds 1 Fe cation per subunit.</text>
</comment>
<evidence type="ECO:0000256" key="2">
    <source>
        <dbReference type="PIRSR" id="PIRSR006232-1"/>
    </source>
</evidence>
<evidence type="ECO:0000259" key="5">
    <source>
        <dbReference type="Pfam" id="PF17954"/>
    </source>
</evidence>
<dbReference type="InterPro" id="IPR014710">
    <property type="entry name" value="RmlC-like_jellyroll"/>
</dbReference>
<dbReference type="InterPro" id="IPR012093">
    <property type="entry name" value="Pirin"/>
</dbReference>
<dbReference type="EMBL" id="JACXIZ010000013">
    <property type="protein sequence ID" value="MBD2844925.1"/>
    <property type="molecule type" value="Genomic_DNA"/>
</dbReference>
<dbReference type="RefSeq" id="WP_190916043.1">
    <property type="nucleotide sequence ID" value="NZ_JACXIZ010000013.1"/>
</dbReference>
<dbReference type="GO" id="GO:0046872">
    <property type="term" value="F:metal ion binding"/>
    <property type="evidence" value="ECO:0007669"/>
    <property type="project" value="UniProtKB-KW"/>
</dbReference>
<reference evidence="6" key="1">
    <citation type="submission" date="2020-09" db="EMBL/GenBank/DDBJ databases">
        <title>A novel bacterium of genus Paenibacillus, isolated from South China Sea.</title>
        <authorList>
            <person name="Huang H."/>
            <person name="Mo K."/>
            <person name="Hu Y."/>
        </authorList>
    </citation>
    <scope>NUCLEOTIDE SEQUENCE</scope>
    <source>
        <strain evidence="6">IB182496</strain>
    </source>
</reference>
<keyword evidence="2" id="KW-0408">Iron</keyword>
<feature type="domain" description="Quercetin 2,3-dioxygenase C-terminal cupin" evidence="5">
    <location>
        <begin position="146"/>
        <end position="232"/>
    </location>
</feature>
<comment type="caution">
    <text evidence="6">The sequence shown here is derived from an EMBL/GenBank/DDBJ whole genome shotgun (WGS) entry which is preliminary data.</text>
</comment>
<keyword evidence="2" id="KW-0479">Metal-binding</keyword>
<dbReference type="Proteomes" id="UP000621560">
    <property type="component" value="Unassembled WGS sequence"/>
</dbReference>
<gene>
    <name evidence="6" type="ORF">IDH44_06970</name>
</gene>
<feature type="binding site" evidence="2">
    <location>
        <position position="103"/>
    </location>
    <ligand>
        <name>Fe cation</name>
        <dbReference type="ChEBI" id="CHEBI:24875"/>
    </ligand>
</feature>
<keyword evidence="7" id="KW-1185">Reference proteome</keyword>
<protein>
    <submittedName>
        <fullName evidence="6">Pirin family protein</fullName>
    </submittedName>
</protein>
<evidence type="ECO:0000256" key="1">
    <source>
        <dbReference type="ARBA" id="ARBA00008416"/>
    </source>
</evidence>
<dbReference type="InterPro" id="IPR041602">
    <property type="entry name" value="Quercetinase_C"/>
</dbReference>
<dbReference type="InterPro" id="IPR003829">
    <property type="entry name" value="Pirin_N_dom"/>
</dbReference>
<dbReference type="PANTHER" id="PTHR43212">
    <property type="entry name" value="QUERCETIN 2,3-DIOXYGENASE"/>
    <property type="match status" value="1"/>
</dbReference>
<evidence type="ECO:0000313" key="7">
    <source>
        <dbReference type="Proteomes" id="UP000621560"/>
    </source>
</evidence>
<dbReference type="SUPFAM" id="SSF51182">
    <property type="entry name" value="RmlC-like cupins"/>
    <property type="match status" value="1"/>
</dbReference>
<sequence>MLRIYKADERYRTDLPWLKSRLSFPFADHIDPDNPPFGPLRVFNEDRIAGGRGFGGHPHREMEIVSVVLGGRLRHEDSLGHVAETGYGEVQRMSAGSGIVHSETNPGEDEVHLLQIWFTPAERGLAPSYETTSYSLEAMRGRLLPLASAQGGEGIARVHQDLTLYISELDPGQRLVFEQPEGRRIYLYVLKGVLELPYGERLEQGDGARLTDTPQLPLTAADAGARYVLIDLP</sequence>
<dbReference type="PIRSF" id="PIRSF006232">
    <property type="entry name" value="Pirin"/>
    <property type="match status" value="1"/>
</dbReference>
<proteinExistence type="inferred from homology"/>
<feature type="domain" description="Pirin N-terminal" evidence="4">
    <location>
        <begin position="10"/>
        <end position="117"/>
    </location>
</feature>